<dbReference type="AlphaFoldDB" id="A0A9J8B7F6"/>
<dbReference type="Ensembl" id="ENSCCRT00000128798.1">
    <property type="protein sequence ID" value="ENSCCRP00000152907.1"/>
    <property type="gene ID" value="ENSCCRG00000069230.1"/>
</dbReference>
<sequence length="218" mass="24337">MDSASGSPFQTAVEHQGVLLGKHEEDISAARHAVGTLAAQMSELSSQVHNLRLQPSASHCPPVQTEPRINNPPVYSGEPTQCRAFLTQCEVVFSLQPVTYAKERAKVAFVLSLLHGRAREWGTANWETEAECISSFEHFKEEMIRVFDRSAYGEEASRRLSTLRQGRRSVPDFSIEFRTLATTCGWNQPALAARFLEGLSPEVRDEVLVREIPARLDD</sequence>
<dbReference type="PANTHER" id="PTHR15503:SF36">
    <property type="entry name" value="RETROTRANSPOSON GAG-LIKE PROTEIN 5"/>
    <property type="match status" value="1"/>
</dbReference>
<dbReference type="GeneTree" id="ENSGT00950000183173"/>
<dbReference type="PANTHER" id="PTHR15503">
    <property type="entry name" value="LDOC1 RELATED"/>
    <property type="match status" value="1"/>
</dbReference>
<evidence type="ECO:0000259" key="1">
    <source>
        <dbReference type="Pfam" id="PF03732"/>
    </source>
</evidence>
<dbReference type="InterPro" id="IPR005162">
    <property type="entry name" value="Retrotrans_gag_dom"/>
</dbReference>
<keyword evidence="3" id="KW-1185">Reference proteome</keyword>
<dbReference type="Pfam" id="PF03732">
    <property type="entry name" value="Retrotrans_gag"/>
    <property type="match status" value="1"/>
</dbReference>
<protein>
    <recommendedName>
        <fullName evidence="1">Retrotransposon gag domain-containing protein</fullName>
    </recommendedName>
</protein>
<reference evidence="2" key="2">
    <citation type="submission" date="2025-09" db="UniProtKB">
        <authorList>
            <consortium name="Ensembl"/>
        </authorList>
    </citation>
    <scope>IDENTIFICATION</scope>
</reference>
<accession>A0A9J8B7F6</accession>
<feature type="domain" description="Retrotransposon gag" evidence="1">
    <location>
        <begin position="110"/>
        <end position="200"/>
    </location>
</feature>
<name>A0A9J8B7F6_CYPCA</name>
<organism evidence="2 3">
    <name type="scientific">Cyprinus carpio carpio</name>
    <dbReference type="NCBI Taxonomy" id="630221"/>
    <lineage>
        <taxon>Eukaryota</taxon>
        <taxon>Metazoa</taxon>
        <taxon>Chordata</taxon>
        <taxon>Craniata</taxon>
        <taxon>Vertebrata</taxon>
        <taxon>Euteleostomi</taxon>
        <taxon>Actinopterygii</taxon>
        <taxon>Neopterygii</taxon>
        <taxon>Teleostei</taxon>
        <taxon>Ostariophysi</taxon>
        <taxon>Cypriniformes</taxon>
        <taxon>Cyprinidae</taxon>
        <taxon>Cyprininae</taxon>
        <taxon>Cyprinus</taxon>
    </lineage>
</organism>
<reference evidence="2" key="1">
    <citation type="submission" date="2025-08" db="UniProtKB">
        <authorList>
            <consortium name="Ensembl"/>
        </authorList>
    </citation>
    <scope>IDENTIFICATION</scope>
</reference>
<evidence type="ECO:0000313" key="2">
    <source>
        <dbReference type="Ensembl" id="ENSCCRP00000152907.1"/>
    </source>
</evidence>
<evidence type="ECO:0000313" key="3">
    <source>
        <dbReference type="Proteomes" id="UP001108240"/>
    </source>
</evidence>
<dbReference type="InterPro" id="IPR032567">
    <property type="entry name" value="RTL1-rel"/>
</dbReference>
<proteinExistence type="predicted"/>
<dbReference type="OMA" id="TANWETE"/>
<dbReference type="Proteomes" id="UP001108240">
    <property type="component" value="Unplaced"/>
</dbReference>